<dbReference type="CDD" id="cd20822">
    <property type="entry name" value="C1_ScPKC1-like_rpt1"/>
    <property type="match status" value="1"/>
</dbReference>
<evidence type="ECO:0000313" key="19">
    <source>
        <dbReference type="Proteomes" id="UP000269721"/>
    </source>
</evidence>
<dbReference type="Pfam" id="PF00069">
    <property type="entry name" value="Pkinase"/>
    <property type="match status" value="1"/>
</dbReference>
<dbReference type="SMART" id="SM00109">
    <property type="entry name" value="C1"/>
    <property type="match status" value="2"/>
</dbReference>
<dbReference type="InterPro" id="IPR020454">
    <property type="entry name" value="DAG/PE-bd"/>
</dbReference>
<dbReference type="PRINTS" id="PR00008">
    <property type="entry name" value="DAGPEDOMAIN"/>
</dbReference>
<dbReference type="Gene3D" id="3.30.200.20">
    <property type="entry name" value="Phosphorylase Kinase, domain 1"/>
    <property type="match status" value="1"/>
</dbReference>
<dbReference type="GO" id="GO:0004674">
    <property type="term" value="F:protein serine/threonine kinase activity"/>
    <property type="evidence" value="ECO:0007669"/>
    <property type="project" value="UniProtKB-KW"/>
</dbReference>
<organism evidence="18 19">
    <name type="scientific">Blyttiomyces helicus</name>
    <dbReference type="NCBI Taxonomy" id="388810"/>
    <lineage>
        <taxon>Eukaryota</taxon>
        <taxon>Fungi</taxon>
        <taxon>Fungi incertae sedis</taxon>
        <taxon>Chytridiomycota</taxon>
        <taxon>Chytridiomycota incertae sedis</taxon>
        <taxon>Chytridiomycetes</taxon>
        <taxon>Chytridiomycetes incertae sedis</taxon>
        <taxon>Blyttiomyces</taxon>
    </lineage>
</organism>
<feature type="compositionally biased region" description="Basic and acidic residues" evidence="14">
    <location>
        <begin position="532"/>
        <end position="547"/>
    </location>
</feature>
<dbReference type="PROSITE" id="PS50081">
    <property type="entry name" value="ZF_DAG_PE_2"/>
    <property type="match status" value="2"/>
</dbReference>
<evidence type="ECO:0000256" key="9">
    <source>
        <dbReference type="ARBA" id="ARBA00047899"/>
    </source>
</evidence>
<dbReference type="CDD" id="cd20823">
    <property type="entry name" value="C1_ScPKC1-like_rpt2"/>
    <property type="match status" value="1"/>
</dbReference>
<dbReference type="SUPFAM" id="SSF46585">
    <property type="entry name" value="HR1 repeat"/>
    <property type="match status" value="2"/>
</dbReference>
<feature type="region of interest" description="Disordered" evidence="14">
    <location>
        <begin position="584"/>
        <end position="640"/>
    </location>
</feature>
<dbReference type="InterPro" id="IPR011072">
    <property type="entry name" value="HR1_rho-bd"/>
</dbReference>
<feature type="domain" description="Protein kinase" evidence="15">
    <location>
        <begin position="650"/>
        <end position="835"/>
    </location>
</feature>
<dbReference type="InterPro" id="IPR046349">
    <property type="entry name" value="C1-like_sf"/>
</dbReference>
<evidence type="ECO:0000259" key="17">
    <source>
        <dbReference type="PROSITE" id="PS51860"/>
    </source>
</evidence>
<reference evidence="19" key="1">
    <citation type="journal article" date="2018" name="Nat. Microbiol.">
        <title>Leveraging single-cell genomics to expand the fungal tree of life.</title>
        <authorList>
            <person name="Ahrendt S.R."/>
            <person name="Quandt C.A."/>
            <person name="Ciobanu D."/>
            <person name="Clum A."/>
            <person name="Salamov A."/>
            <person name="Andreopoulos B."/>
            <person name="Cheng J.F."/>
            <person name="Woyke T."/>
            <person name="Pelin A."/>
            <person name="Henrissat B."/>
            <person name="Reynolds N.K."/>
            <person name="Benny G.L."/>
            <person name="Smith M.E."/>
            <person name="James T.Y."/>
            <person name="Grigoriev I.V."/>
        </authorList>
    </citation>
    <scope>NUCLEOTIDE SEQUENCE [LARGE SCALE GENOMIC DNA]</scope>
</reference>
<evidence type="ECO:0000256" key="8">
    <source>
        <dbReference type="ARBA" id="ARBA00022840"/>
    </source>
</evidence>
<evidence type="ECO:0000256" key="10">
    <source>
        <dbReference type="ARBA" id="ARBA00048679"/>
    </source>
</evidence>
<dbReference type="PANTHER" id="PTHR24356">
    <property type="entry name" value="SERINE/THREONINE-PROTEIN KINASE"/>
    <property type="match status" value="1"/>
</dbReference>
<dbReference type="SUPFAM" id="SSF56112">
    <property type="entry name" value="Protein kinase-like (PK-like)"/>
    <property type="match status" value="1"/>
</dbReference>
<protein>
    <recommendedName>
        <fullName evidence="1">non-specific serine/threonine protein kinase</fullName>
        <ecNumber evidence="1">2.7.11.1</ecNumber>
    </recommendedName>
</protein>
<dbReference type="SMART" id="SM00742">
    <property type="entry name" value="Hr1"/>
    <property type="match status" value="2"/>
</dbReference>
<feature type="compositionally biased region" description="Low complexity" evidence="14">
    <location>
        <begin position="590"/>
        <end position="604"/>
    </location>
</feature>
<dbReference type="Gene3D" id="1.10.510.10">
    <property type="entry name" value="Transferase(Phosphotransferase) domain 1"/>
    <property type="match status" value="1"/>
</dbReference>
<evidence type="ECO:0000256" key="12">
    <source>
        <dbReference type="PROSITE-ProRule" id="PRU10141"/>
    </source>
</evidence>
<keyword evidence="6" id="KW-0418">Kinase</keyword>
<dbReference type="PROSITE" id="PS50011">
    <property type="entry name" value="PROTEIN_KINASE_DOM"/>
    <property type="match status" value="1"/>
</dbReference>
<gene>
    <name evidence="18" type="ORF">BDK51DRAFT_24558</name>
</gene>
<dbReference type="Gene3D" id="3.30.60.20">
    <property type="match status" value="2"/>
</dbReference>
<dbReference type="EC" id="2.7.11.1" evidence="1"/>
<feature type="compositionally biased region" description="Low complexity" evidence="14">
    <location>
        <begin position="126"/>
        <end position="135"/>
    </location>
</feature>
<dbReference type="InterPro" id="IPR035892">
    <property type="entry name" value="C2_domain_sf"/>
</dbReference>
<dbReference type="PROSITE" id="PS00479">
    <property type="entry name" value="ZF_DAG_PE_1"/>
    <property type="match status" value="2"/>
</dbReference>
<dbReference type="PROSITE" id="PS51860">
    <property type="entry name" value="REM_1"/>
    <property type="match status" value="1"/>
</dbReference>
<evidence type="ECO:0000256" key="3">
    <source>
        <dbReference type="ARBA" id="ARBA00022679"/>
    </source>
</evidence>
<dbReference type="SUPFAM" id="SSF49562">
    <property type="entry name" value="C2 domain (Calcium/lipid-binding domain, CaLB)"/>
    <property type="match status" value="1"/>
</dbReference>
<comment type="catalytic activity">
    <reaction evidence="10">
        <text>L-seryl-[protein] + ATP = O-phospho-L-seryl-[protein] + ADP + H(+)</text>
        <dbReference type="Rhea" id="RHEA:17989"/>
        <dbReference type="Rhea" id="RHEA-COMP:9863"/>
        <dbReference type="Rhea" id="RHEA-COMP:11604"/>
        <dbReference type="ChEBI" id="CHEBI:15378"/>
        <dbReference type="ChEBI" id="CHEBI:29999"/>
        <dbReference type="ChEBI" id="CHEBI:30616"/>
        <dbReference type="ChEBI" id="CHEBI:83421"/>
        <dbReference type="ChEBI" id="CHEBI:456216"/>
        <dbReference type="EC" id="2.7.11.1"/>
    </reaction>
</comment>
<keyword evidence="3" id="KW-0808">Transferase</keyword>
<dbReference type="InterPro" id="IPR036274">
    <property type="entry name" value="HR1_rpt_sf"/>
</dbReference>
<keyword evidence="5 12" id="KW-0547">Nucleotide-binding</keyword>
<dbReference type="AlphaFoldDB" id="A0A4P9W9M9"/>
<feature type="non-terminal residue" evidence="18">
    <location>
        <position position="1"/>
    </location>
</feature>
<name>A0A4P9W9M9_9FUNG</name>
<sequence>DHKIADLLTKVAIERKVRDGALAMLEKLTDENARQQCEMNVVESDRRIDFLEGELRKLQLRQATAGSVDTVPAGPPTPIYASRSSSLEDDVSGGGMRASPHPVRSSSSGSGIFENLVGAFGGRQNPSSAGPSPRSSAVEMTFIMLPDHLRFTTQITTEKIKYRLREVRHKLGLEQKVKSGTENLVSAMTCAPSDPDPKMMQELEEKLADANAKVLFLSKAEHRYANLSVDDDGAEDLFMIGSYPTQRRTGRLKIRLVGATNLPGRRSSSDEIFAIVRVDGVVQHTTRPTRIRWDESPVLTVEKAQEVEVSVYEKNGPLLAISWFRLWELEEDLKLKYGNGYENADAGESWLDMEPGGQLLVKLNFAPLDETKRVRDRAFRRNPVQKVYPVNGHKFLAKQFFQVATCALCGEFLGRQGYACQDCNYTIHAKCYHRVITKCITKDTLLEGDDPNTGQLLKYKIPHRWEQSTNLGAAWCSHCGHILPVGRKINRCTECNKTAHKECSHMVPYFCGLAPETADTLVAAFEEHEKRMHQKEMEEAERARRAEQTPAPVAPIPISTEPAPLDPQKEAIVGVSLVPIEEGVVPTRPSPVDDGSGSPPSSKIPIDDSRSTESDPSEPPVLKPPPPIPPIKEPPGTIRLPPTDVTLSDFDFCSVLGRGAFGKVMLASEKRTGLLYAIKALKKENIIDRDDIKSLRLEKRIFQAASAAHHPYLVNLHSCFQNDTRLYFAMEYVSGGELMAHLTAQKHNRFTVRRVKFYACEILLALEYFHANDIINPPQSDSKRIQEDESKREREDRVESHRRTSPNGMKYERLPPPHQSGQDPNARSSAAHPDT</sequence>
<keyword evidence="8 12" id="KW-0067">ATP-binding</keyword>
<dbReference type="Gene3D" id="1.10.287.160">
    <property type="entry name" value="HR1 repeat"/>
    <property type="match status" value="2"/>
</dbReference>
<evidence type="ECO:0000256" key="13">
    <source>
        <dbReference type="SAM" id="Coils"/>
    </source>
</evidence>
<evidence type="ECO:0000259" key="15">
    <source>
        <dbReference type="PROSITE" id="PS50011"/>
    </source>
</evidence>
<evidence type="ECO:0000256" key="1">
    <source>
        <dbReference type="ARBA" id="ARBA00012513"/>
    </source>
</evidence>
<dbReference type="InterPro" id="IPR017441">
    <property type="entry name" value="Protein_kinase_ATP_BS"/>
</dbReference>
<evidence type="ECO:0000256" key="7">
    <source>
        <dbReference type="ARBA" id="ARBA00022833"/>
    </source>
</evidence>
<keyword evidence="19" id="KW-1185">Reference proteome</keyword>
<accession>A0A4P9W9M9</accession>
<dbReference type="EMBL" id="KZ996855">
    <property type="protein sequence ID" value="RKO88225.1"/>
    <property type="molecule type" value="Genomic_DNA"/>
</dbReference>
<feature type="coiled-coil region" evidence="13">
    <location>
        <begin position="18"/>
        <end position="61"/>
    </location>
</feature>
<dbReference type="Proteomes" id="UP000269721">
    <property type="component" value="Unassembled WGS sequence"/>
</dbReference>
<evidence type="ECO:0000256" key="2">
    <source>
        <dbReference type="ARBA" id="ARBA00022527"/>
    </source>
</evidence>
<comment type="catalytic activity">
    <reaction evidence="9">
        <text>L-threonyl-[protein] + ATP = O-phospho-L-threonyl-[protein] + ADP + H(+)</text>
        <dbReference type="Rhea" id="RHEA:46608"/>
        <dbReference type="Rhea" id="RHEA-COMP:11060"/>
        <dbReference type="Rhea" id="RHEA-COMP:11605"/>
        <dbReference type="ChEBI" id="CHEBI:15378"/>
        <dbReference type="ChEBI" id="CHEBI:30013"/>
        <dbReference type="ChEBI" id="CHEBI:30616"/>
        <dbReference type="ChEBI" id="CHEBI:61977"/>
        <dbReference type="ChEBI" id="CHEBI:456216"/>
        <dbReference type="EC" id="2.7.11.1"/>
    </reaction>
</comment>
<feature type="compositionally biased region" description="Basic and acidic residues" evidence="14">
    <location>
        <begin position="781"/>
        <end position="802"/>
    </location>
</feature>
<dbReference type="GO" id="GO:0046872">
    <property type="term" value="F:metal ion binding"/>
    <property type="evidence" value="ECO:0007669"/>
    <property type="project" value="UniProtKB-KW"/>
</dbReference>
<feature type="compositionally biased region" description="Polar residues" evidence="14">
    <location>
        <begin position="819"/>
        <end position="828"/>
    </location>
</feature>
<dbReference type="FunFam" id="3.30.200.20:FF:000103">
    <property type="entry name" value="Protein kinase C"/>
    <property type="match status" value="1"/>
</dbReference>
<keyword evidence="11 13" id="KW-0175">Coiled coil</keyword>
<evidence type="ECO:0000256" key="11">
    <source>
        <dbReference type="PROSITE-ProRule" id="PRU01207"/>
    </source>
</evidence>
<dbReference type="SUPFAM" id="SSF57889">
    <property type="entry name" value="Cysteine-rich domain"/>
    <property type="match status" value="2"/>
</dbReference>
<dbReference type="InterPro" id="IPR002219">
    <property type="entry name" value="PKC_DAG/PE"/>
</dbReference>
<dbReference type="GO" id="GO:0005524">
    <property type="term" value="F:ATP binding"/>
    <property type="evidence" value="ECO:0007669"/>
    <property type="project" value="UniProtKB-UniRule"/>
</dbReference>
<evidence type="ECO:0000259" key="16">
    <source>
        <dbReference type="PROSITE" id="PS50081"/>
    </source>
</evidence>
<feature type="domain" description="Phorbol-ester/DAG-type" evidence="16">
    <location>
        <begin position="392"/>
        <end position="439"/>
    </location>
</feature>
<dbReference type="PANTHER" id="PTHR24356:SF390">
    <property type="entry name" value="PROTEIN KINASE C, BRAIN ISOZYME-RELATED"/>
    <property type="match status" value="1"/>
</dbReference>
<dbReference type="PROSITE" id="PS00107">
    <property type="entry name" value="PROTEIN_KINASE_ATP"/>
    <property type="match status" value="1"/>
</dbReference>
<evidence type="ECO:0000313" key="18">
    <source>
        <dbReference type="EMBL" id="RKO88225.1"/>
    </source>
</evidence>
<feature type="region of interest" description="Disordered" evidence="14">
    <location>
        <begin position="777"/>
        <end position="835"/>
    </location>
</feature>
<dbReference type="OrthoDB" id="63267at2759"/>
<feature type="compositionally biased region" description="Pro residues" evidence="14">
    <location>
        <begin position="617"/>
        <end position="633"/>
    </location>
</feature>
<dbReference type="InterPro" id="IPR011009">
    <property type="entry name" value="Kinase-like_dom_sf"/>
</dbReference>
<dbReference type="GO" id="GO:0035556">
    <property type="term" value="P:intracellular signal transduction"/>
    <property type="evidence" value="ECO:0007669"/>
    <property type="project" value="TreeGrafter"/>
</dbReference>
<dbReference type="InterPro" id="IPR000719">
    <property type="entry name" value="Prot_kinase_dom"/>
</dbReference>
<feature type="domain" description="REM-1" evidence="17">
    <location>
        <begin position="1"/>
        <end position="64"/>
    </location>
</feature>
<dbReference type="InterPro" id="IPR050236">
    <property type="entry name" value="Ser_Thr_kinase_AGC"/>
</dbReference>
<evidence type="ECO:0000256" key="14">
    <source>
        <dbReference type="SAM" id="MobiDB-lite"/>
    </source>
</evidence>
<keyword evidence="2" id="KW-0723">Serine/threonine-protein kinase</keyword>
<feature type="region of interest" description="Disordered" evidence="14">
    <location>
        <begin position="532"/>
        <end position="568"/>
    </location>
</feature>
<feature type="domain" description="Phorbol-ester/DAG-type" evidence="16">
    <location>
        <begin position="462"/>
        <end position="511"/>
    </location>
</feature>
<proteinExistence type="predicted"/>
<keyword evidence="4" id="KW-0479">Metal-binding</keyword>
<feature type="region of interest" description="Disordered" evidence="14">
    <location>
        <begin position="67"/>
        <end position="135"/>
    </location>
</feature>
<dbReference type="Pfam" id="PF02185">
    <property type="entry name" value="HR1"/>
    <property type="match status" value="1"/>
</dbReference>
<evidence type="ECO:0000256" key="6">
    <source>
        <dbReference type="ARBA" id="ARBA00022777"/>
    </source>
</evidence>
<evidence type="ECO:0000256" key="4">
    <source>
        <dbReference type="ARBA" id="ARBA00022723"/>
    </source>
</evidence>
<dbReference type="Pfam" id="PF00130">
    <property type="entry name" value="C1_1"/>
    <property type="match status" value="2"/>
</dbReference>
<feature type="binding site" evidence="12">
    <location>
        <position position="679"/>
    </location>
    <ligand>
        <name>ATP</name>
        <dbReference type="ChEBI" id="CHEBI:30616"/>
    </ligand>
</feature>
<keyword evidence="7" id="KW-0862">Zinc</keyword>
<evidence type="ECO:0000256" key="5">
    <source>
        <dbReference type="ARBA" id="ARBA00022741"/>
    </source>
</evidence>